<dbReference type="InterPro" id="IPR000595">
    <property type="entry name" value="cNMP-bd_dom"/>
</dbReference>
<protein>
    <submittedName>
        <fullName evidence="4">Helix-turn-helix domain-containing protein</fullName>
    </submittedName>
</protein>
<dbReference type="SUPFAM" id="SSF47413">
    <property type="entry name" value="lambda repressor-like DNA-binding domains"/>
    <property type="match status" value="1"/>
</dbReference>
<gene>
    <name evidence="4" type="ORF">ACFSFY_14660</name>
</gene>
<dbReference type="InterPro" id="IPR001387">
    <property type="entry name" value="Cro/C1-type_HTH"/>
</dbReference>
<dbReference type="CDD" id="cd02209">
    <property type="entry name" value="cupin_XRE_C"/>
    <property type="match status" value="1"/>
</dbReference>
<dbReference type="Gene3D" id="2.60.120.10">
    <property type="entry name" value="Jelly Rolls"/>
    <property type="match status" value="1"/>
</dbReference>
<proteinExistence type="predicted"/>
<dbReference type="Proteomes" id="UP001597218">
    <property type="component" value="Unassembled WGS sequence"/>
</dbReference>
<keyword evidence="1" id="KW-0238">DNA-binding</keyword>
<reference evidence="5" key="1">
    <citation type="journal article" date="2019" name="Int. J. Syst. Evol. Microbiol.">
        <title>The Global Catalogue of Microorganisms (GCM) 10K type strain sequencing project: providing services to taxonomists for standard genome sequencing and annotation.</title>
        <authorList>
            <consortium name="The Broad Institute Genomics Platform"/>
            <consortium name="The Broad Institute Genome Sequencing Center for Infectious Disease"/>
            <person name="Wu L."/>
            <person name="Ma J."/>
        </authorList>
    </citation>
    <scope>NUCLEOTIDE SEQUENCE [LARGE SCALE GENOMIC DNA]</scope>
    <source>
        <strain evidence="5">CGMCC 4.7177</strain>
    </source>
</reference>
<evidence type="ECO:0000259" key="2">
    <source>
        <dbReference type="PROSITE" id="PS50042"/>
    </source>
</evidence>
<evidence type="ECO:0000256" key="1">
    <source>
        <dbReference type="ARBA" id="ARBA00023125"/>
    </source>
</evidence>
<dbReference type="InterPro" id="IPR014710">
    <property type="entry name" value="RmlC-like_jellyroll"/>
</dbReference>
<dbReference type="Pfam" id="PF01381">
    <property type="entry name" value="HTH_3"/>
    <property type="match status" value="1"/>
</dbReference>
<dbReference type="InterPro" id="IPR013096">
    <property type="entry name" value="Cupin_2"/>
</dbReference>
<dbReference type="InterPro" id="IPR050807">
    <property type="entry name" value="TransReg_Diox_bact_type"/>
</dbReference>
<evidence type="ECO:0000313" key="5">
    <source>
        <dbReference type="Proteomes" id="UP001597218"/>
    </source>
</evidence>
<sequence length="183" mass="20824">MDDIGQKIREIRLSKGLKLKEVAELTGLSQGFLSQVETSKSSVTLQSISKIADALEVSRAYFFETEEKPAAKIEIDKEKIESKSHFNFHNSSFVYQSLSKKLENPLFEPMLVVLMPTDEEVNASIHNGQEFVYVLEGTLTVIIEDEKVQLEKGESFHINSTTPHTWFNNTTQPVKLLYIYAKH</sequence>
<keyword evidence="5" id="KW-1185">Reference proteome</keyword>
<dbReference type="RefSeq" id="WP_381539287.1">
    <property type="nucleotide sequence ID" value="NZ_JBHUGI010000034.1"/>
</dbReference>
<dbReference type="PANTHER" id="PTHR46797">
    <property type="entry name" value="HTH-TYPE TRANSCRIPTIONAL REGULATOR"/>
    <property type="match status" value="1"/>
</dbReference>
<dbReference type="SUPFAM" id="SSF51182">
    <property type="entry name" value="RmlC-like cupins"/>
    <property type="match status" value="1"/>
</dbReference>
<dbReference type="EMBL" id="JBHUGI010000034">
    <property type="protein sequence ID" value="MFD1929281.1"/>
    <property type="molecule type" value="Genomic_DNA"/>
</dbReference>
<dbReference type="InterPro" id="IPR011051">
    <property type="entry name" value="RmlC_Cupin_sf"/>
</dbReference>
<feature type="domain" description="HTH cro/C1-type" evidence="3">
    <location>
        <begin position="8"/>
        <end position="62"/>
    </location>
</feature>
<dbReference type="PROSITE" id="PS50042">
    <property type="entry name" value="CNMP_BINDING_3"/>
    <property type="match status" value="1"/>
</dbReference>
<dbReference type="Pfam" id="PF07883">
    <property type="entry name" value="Cupin_2"/>
    <property type="match status" value="1"/>
</dbReference>
<dbReference type="InterPro" id="IPR010982">
    <property type="entry name" value="Lambda_DNA-bd_dom_sf"/>
</dbReference>
<organism evidence="4 5">
    <name type="scientific">Sporosarcina siberiensis</name>
    <dbReference type="NCBI Taxonomy" id="1365606"/>
    <lineage>
        <taxon>Bacteria</taxon>
        <taxon>Bacillati</taxon>
        <taxon>Bacillota</taxon>
        <taxon>Bacilli</taxon>
        <taxon>Bacillales</taxon>
        <taxon>Caryophanaceae</taxon>
        <taxon>Sporosarcina</taxon>
    </lineage>
</organism>
<accession>A0ABW4SIM9</accession>
<dbReference type="PANTHER" id="PTHR46797:SF25">
    <property type="entry name" value="TRANSCRIPTIONAL REGULATOR"/>
    <property type="match status" value="1"/>
</dbReference>
<feature type="domain" description="Cyclic nucleotide-binding" evidence="2">
    <location>
        <begin position="94"/>
        <end position="156"/>
    </location>
</feature>
<dbReference type="Gene3D" id="1.10.260.40">
    <property type="entry name" value="lambda repressor-like DNA-binding domains"/>
    <property type="match status" value="1"/>
</dbReference>
<evidence type="ECO:0000259" key="3">
    <source>
        <dbReference type="PROSITE" id="PS50943"/>
    </source>
</evidence>
<dbReference type="PROSITE" id="PS50943">
    <property type="entry name" value="HTH_CROC1"/>
    <property type="match status" value="1"/>
</dbReference>
<name>A0ABW4SIM9_9BACL</name>
<dbReference type="SMART" id="SM00530">
    <property type="entry name" value="HTH_XRE"/>
    <property type="match status" value="1"/>
</dbReference>
<dbReference type="CDD" id="cd00093">
    <property type="entry name" value="HTH_XRE"/>
    <property type="match status" value="1"/>
</dbReference>
<comment type="caution">
    <text evidence="4">The sequence shown here is derived from an EMBL/GenBank/DDBJ whole genome shotgun (WGS) entry which is preliminary data.</text>
</comment>
<evidence type="ECO:0000313" key="4">
    <source>
        <dbReference type="EMBL" id="MFD1929281.1"/>
    </source>
</evidence>